<name>A0ABD1ZAZ7_9MARC</name>
<feature type="compositionally biased region" description="Polar residues" evidence="1">
    <location>
        <begin position="52"/>
        <end position="64"/>
    </location>
</feature>
<gene>
    <name evidence="2" type="ORF">R1flu_012523</name>
</gene>
<proteinExistence type="predicted"/>
<feature type="compositionally biased region" description="Basic and acidic residues" evidence="1">
    <location>
        <begin position="1"/>
        <end position="17"/>
    </location>
</feature>
<comment type="caution">
    <text evidence="2">The sequence shown here is derived from an EMBL/GenBank/DDBJ whole genome shotgun (WGS) entry which is preliminary data.</text>
</comment>
<feature type="region of interest" description="Disordered" evidence="1">
    <location>
        <begin position="1"/>
        <end position="68"/>
    </location>
</feature>
<accession>A0ABD1ZAZ7</accession>
<evidence type="ECO:0000313" key="2">
    <source>
        <dbReference type="EMBL" id="KAL2644936.1"/>
    </source>
</evidence>
<evidence type="ECO:0000256" key="1">
    <source>
        <dbReference type="SAM" id="MobiDB-lite"/>
    </source>
</evidence>
<sequence>MELRFGKRSKSKEELPSQRKRNANSLRRGSGSNEPPPSSSDSNSLPSSSPEVNQISQPQPTKNFRPQPGDIIIRNKLQTASTAKVISALNLVRIYRDDKYHVDQTEGNFTEKFKFHRGDQILRAGGFTPSIWQWTYEENPKLFIFWPIVENSGNSGEEVSAWFEVAQNDNTTEFEPTNDTNRETSAEFQGPILSNRDFKLCPGDYVVHGASVNNCDGDLMHRPWGKTFEVRTIPRNYDDREQWFPAYYGPGDVVVRIRVANPWPGGHANVQVDGSHPFAPMFVYGFLCLGGHTNRVFYRWRYMGMDHNIFRSYELHTSNSSTRSKRVDRSPAQPGDIVFNLDERLHEVSSKGPGWTGGHVILHRDGQIPEPSSDRIPGSMVLRLGSFPTSGPKSWSQMRRDEGASSNNPMMFSVWGDVPVELFVQDQISDLPGSWIQEVSDGPEVGGIYPPALTGFPEQFADPQNIQLGDSPVILQPRPTDLILSREVWADHLKLIYGYRAAPDKEDCLMTTEVGGGYVRVNRPRNLERKLNVFFWYKGYEFRDQDCLFRFGSEPCDAEAGSWILSIELYTFSLMPEKWRIPQSVYRGEWALRGRDLVVYQEVTPSIR</sequence>
<dbReference type="Proteomes" id="UP001605036">
    <property type="component" value="Unassembled WGS sequence"/>
</dbReference>
<dbReference type="EMBL" id="JBHFFA010000002">
    <property type="protein sequence ID" value="KAL2644936.1"/>
    <property type="molecule type" value="Genomic_DNA"/>
</dbReference>
<reference evidence="2 3" key="1">
    <citation type="submission" date="2024-09" db="EMBL/GenBank/DDBJ databases">
        <title>Chromosome-scale assembly of Riccia fluitans.</title>
        <authorList>
            <person name="Paukszto L."/>
            <person name="Sawicki J."/>
            <person name="Karawczyk K."/>
            <person name="Piernik-Szablinska J."/>
            <person name="Szczecinska M."/>
            <person name="Mazdziarz M."/>
        </authorList>
    </citation>
    <scope>NUCLEOTIDE SEQUENCE [LARGE SCALE GENOMIC DNA]</scope>
    <source>
        <strain evidence="2">Rf_01</strain>
        <tissue evidence="2">Aerial parts of the thallus</tissue>
    </source>
</reference>
<keyword evidence="3" id="KW-1185">Reference proteome</keyword>
<protein>
    <submittedName>
        <fullName evidence="2">Uncharacterized protein</fullName>
    </submittedName>
</protein>
<dbReference type="AlphaFoldDB" id="A0ABD1ZAZ7"/>
<evidence type="ECO:0000313" key="3">
    <source>
        <dbReference type="Proteomes" id="UP001605036"/>
    </source>
</evidence>
<organism evidence="2 3">
    <name type="scientific">Riccia fluitans</name>
    <dbReference type="NCBI Taxonomy" id="41844"/>
    <lineage>
        <taxon>Eukaryota</taxon>
        <taxon>Viridiplantae</taxon>
        <taxon>Streptophyta</taxon>
        <taxon>Embryophyta</taxon>
        <taxon>Marchantiophyta</taxon>
        <taxon>Marchantiopsida</taxon>
        <taxon>Marchantiidae</taxon>
        <taxon>Marchantiales</taxon>
        <taxon>Ricciaceae</taxon>
        <taxon>Riccia</taxon>
    </lineage>
</organism>
<feature type="compositionally biased region" description="Low complexity" evidence="1">
    <location>
        <begin position="29"/>
        <end position="51"/>
    </location>
</feature>